<accession>A0A8J7KQS6</accession>
<proteinExistence type="predicted"/>
<name>A0A8J7KQS6_9ACTN</name>
<evidence type="ECO:0000259" key="2">
    <source>
        <dbReference type="Pfam" id="PF19956"/>
    </source>
</evidence>
<dbReference type="SUPFAM" id="SSF53167">
    <property type="entry name" value="Purine and uridine phosphorylases"/>
    <property type="match status" value="1"/>
</dbReference>
<dbReference type="EMBL" id="JADOUF010000001">
    <property type="protein sequence ID" value="MBG6137757.1"/>
    <property type="molecule type" value="Genomic_DNA"/>
</dbReference>
<reference evidence="3" key="1">
    <citation type="submission" date="2020-11" db="EMBL/GenBank/DDBJ databases">
        <title>Sequencing the genomes of 1000 actinobacteria strains.</title>
        <authorList>
            <person name="Klenk H.-P."/>
        </authorList>
    </citation>
    <scope>NUCLEOTIDE SEQUENCE</scope>
    <source>
        <strain evidence="3">DSM 45356</strain>
    </source>
</reference>
<dbReference type="PANTHER" id="PTHR46832">
    <property type="entry name" value="5'-METHYLTHIOADENOSINE/S-ADENOSYLHOMOCYSTEINE NUCLEOSIDASE"/>
    <property type="match status" value="1"/>
</dbReference>
<dbReference type="GO" id="GO:0005829">
    <property type="term" value="C:cytosol"/>
    <property type="evidence" value="ECO:0007669"/>
    <property type="project" value="TreeGrafter"/>
</dbReference>
<sequence>MNTHSTVVGEWPMAPVSVGIVTALPVEYAAMRLVVEDLRTRTVDDDRNHYQSGWLSSSDPGRPHRVVVTVLPEDGTRNAAAICADLLRSFPSVRCVVMAGIAGGVPAPAAPDRHVRLGDVISATGGVVDFDHVRTVDGADHLRRAVSGLSTDLLRADRELQTGELGGDRPWESWLSGDTLPARFARPPADTDVLRRAGQVVHHPDDGRTPGLPRVHRAAIGSADRLLRDAVRRDALAARHGIRAVEMESSGIAVGAALRSAQWYAVRGIADYCDGAKNDLWHPYAALAAAAYVRSLLGACHPFPGPAAPAPAMTAELSHESLRLIVDALLDIEQLRDEGDRRAFVACLPRGIALAVAHSPRALIHTTAIVRSCAQHRAGRAGLLQALRMIVPEESVASAQAVRLIESLWPDRAQPGE</sequence>
<dbReference type="GO" id="GO:0009116">
    <property type="term" value="P:nucleoside metabolic process"/>
    <property type="evidence" value="ECO:0007669"/>
    <property type="project" value="InterPro"/>
</dbReference>
<dbReference type="InterPro" id="IPR000845">
    <property type="entry name" value="Nucleoside_phosphorylase_d"/>
</dbReference>
<organism evidence="3 4">
    <name type="scientific">Longispora fulva</name>
    <dbReference type="NCBI Taxonomy" id="619741"/>
    <lineage>
        <taxon>Bacteria</taxon>
        <taxon>Bacillati</taxon>
        <taxon>Actinomycetota</taxon>
        <taxon>Actinomycetes</taxon>
        <taxon>Micromonosporales</taxon>
        <taxon>Micromonosporaceae</taxon>
        <taxon>Longispora</taxon>
    </lineage>
</organism>
<protein>
    <submittedName>
        <fullName evidence="3">Nucleoside phosphorylase</fullName>
    </submittedName>
</protein>
<gene>
    <name evidence="3" type="ORF">IW245_003951</name>
</gene>
<dbReference type="PANTHER" id="PTHR46832:SF1">
    <property type="entry name" value="5'-METHYLTHIOADENOSINE_S-ADENOSYLHOMOCYSTEINE NUCLEOSIDASE"/>
    <property type="match status" value="1"/>
</dbReference>
<dbReference type="InterPro" id="IPR035994">
    <property type="entry name" value="Nucleoside_phosphorylase_sf"/>
</dbReference>
<dbReference type="AlphaFoldDB" id="A0A8J7KQS6"/>
<comment type="caution">
    <text evidence="3">The sequence shown here is derived from an EMBL/GenBank/DDBJ whole genome shotgun (WGS) entry which is preliminary data.</text>
</comment>
<dbReference type="Pfam" id="PF19956">
    <property type="entry name" value="EAD2"/>
    <property type="match status" value="1"/>
</dbReference>
<dbReference type="GO" id="GO:0019284">
    <property type="term" value="P:L-methionine salvage from S-adenosylmethionine"/>
    <property type="evidence" value="ECO:0007669"/>
    <property type="project" value="TreeGrafter"/>
</dbReference>
<dbReference type="Pfam" id="PF01048">
    <property type="entry name" value="PNP_UDP_1"/>
    <property type="match status" value="1"/>
</dbReference>
<keyword evidence="4" id="KW-1185">Reference proteome</keyword>
<dbReference type="InterPro" id="IPR045431">
    <property type="entry name" value="EAD2"/>
</dbReference>
<dbReference type="GO" id="GO:0008930">
    <property type="term" value="F:methylthioadenosine nucleosidase activity"/>
    <property type="evidence" value="ECO:0007669"/>
    <property type="project" value="TreeGrafter"/>
</dbReference>
<dbReference type="Proteomes" id="UP000622552">
    <property type="component" value="Unassembled WGS sequence"/>
</dbReference>
<dbReference type="Gene3D" id="3.40.50.1580">
    <property type="entry name" value="Nucleoside phosphorylase domain"/>
    <property type="match status" value="1"/>
</dbReference>
<feature type="domain" description="Effector-associated" evidence="2">
    <location>
        <begin position="326"/>
        <end position="405"/>
    </location>
</feature>
<evidence type="ECO:0000313" key="3">
    <source>
        <dbReference type="EMBL" id="MBG6137757.1"/>
    </source>
</evidence>
<evidence type="ECO:0000313" key="4">
    <source>
        <dbReference type="Proteomes" id="UP000622552"/>
    </source>
</evidence>
<feature type="domain" description="Nucleoside phosphorylase" evidence="1">
    <location>
        <begin position="18"/>
        <end position="280"/>
    </location>
</feature>
<dbReference type="GO" id="GO:0008782">
    <property type="term" value="F:adenosylhomocysteine nucleosidase activity"/>
    <property type="evidence" value="ECO:0007669"/>
    <property type="project" value="TreeGrafter"/>
</dbReference>
<evidence type="ECO:0000259" key="1">
    <source>
        <dbReference type="Pfam" id="PF01048"/>
    </source>
</evidence>
<dbReference type="RefSeq" id="WP_197004582.1">
    <property type="nucleotide sequence ID" value="NZ_BONS01000024.1"/>
</dbReference>